<organism evidence="15 16">
    <name type="scientific">Halocaridina rubra</name>
    <name type="common">Hawaiian red shrimp</name>
    <dbReference type="NCBI Taxonomy" id="373956"/>
    <lineage>
        <taxon>Eukaryota</taxon>
        <taxon>Metazoa</taxon>
        <taxon>Ecdysozoa</taxon>
        <taxon>Arthropoda</taxon>
        <taxon>Crustacea</taxon>
        <taxon>Multicrustacea</taxon>
        <taxon>Malacostraca</taxon>
        <taxon>Eumalacostraca</taxon>
        <taxon>Eucarida</taxon>
        <taxon>Decapoda</taxon>
        <taxon>Pleocyemata</taxon>
        <taxon>Caridea</taxon>
        <taxon>Atyoidea</taxon>
        <taxon>Atyidae</taxon>
        <taxon>Halocaridina</taxon>
    </lineage>
</organism>
<dbReference type="Pfam" id="PF00664">
    <property type="entry name" value="ABC_membrane"/>
    <property type="match status" value="2"/>
</dbReference>
<dbReference type="Pfam" id="PF00005">
    <property type="entry name" value="ABC_tran"/>
    <property type="match status" value="2"/>
</dbReference>
<keyword evidence="16" id="KW-1185">Reference proteome</keyword>
<dbReference type="Proteomes" id="UP001381693">
    <property type="component" value="Unassembled WGS sequence"/>
</dbReference>
<evidence type="ECO:0000259" key="13">
    <source>
        <dbReference type="PROSITE" id="PS50893"/>
    </source>
</evidence>
<keyword evidence="10" id="KW-0325">Glycoprotein</keyword>
<dbReference type="CDD" id="cd18599">
    <property type="entry name" value="ABC_6TM_MRP5_8_9_D2"/>
    <property type="match status" value="1"/>
</dbReference>
<evidence type="ECO:0000313" key="15">
    <source>
        <dbReference type="EMBL" id="KAK7082304.1"/>
    </source>
</evidence>
<dbReference type="PANTHER" id="PTHR24223:SF447">
    <property type="entry name" value="MULTIDRUG RESISTANCE-ASSOCIATED PROTEIN 5"/>
    <property type="match status" value="1"/>
</dbReference>
<dbReference type="CDD" id="cd03250">
    <property type="entry name" value="ABCC_MRP_domain1"/>
    <property type="match status" value="1"/>
</dbReference>
<feature type="transmembrane region" description="Helical" evidence="12">
    <location>
        <begin position="1021"/>
        <end position="1039"/>
    </location>
</feature>
<feature type="transmembrane region" description="Helical" evidence="12">
    <location>
        <begin position="183"/>
        <end position="202"/>
    </location>
</feature>
<feature type="domain" description="ABC transmembrane type-1" evidence="14">
    <location>
        <begin position="45"/>
        <end position="324"/>
    </location>
</feature>
<reference evidence="15 16" key="1">
    <citation type="submission" date="2023-11" db="EMBL/GenBank/DDBJ databases">
        <title>Halocaridina rubra genome assembly.</title>
        <authorList>
            <person name="Smith C."/>
        </authorList>
    </citation>
    <scope>NUCLEOTIDE SEQUENCE [LARGE SCALE GENOMIC DNA]</scope>
    <source>
        <strain evidence="15">EP-1</strain>
        <tissue evidence="15">Whole</tissue>
    </source>
</reference>
<feature type="domain" description="ABC transporter" evidence="13">
    <location>
        <begin position="453"/>
        <end position="673"/>
    </location>
</feature>
<evidence type="ECO:0000256" key="10">
    <source>
        <dbReference type="ARBA" id="ARBA00023180"/>
    </source>
</evidence>
<dbReference type="PROSITE" id="PS00211">
    <property type="entry name" value="ABC_TRANSPORTER_1"/>
    <property type="match status" value="1"/>
</dbReference>
<dbReference type="PROSITE" id="PS50893">
    <property type="entry name" value="ABC_TRANSPORTER_2"/>
    <property type="match status" value="2"/>
</dbReference>
<dbReference type="SUPFAM" id="SSF52540">
    <property type="entry name" value="P-loop containing nucleoside triphosphate hydrolases"/>
    <property type="match status" value="2"/>
</dbReference>
<dbReference type="InterPro" id="IPR003439">
    <property type="entry name" value="ABC_transporter-like_ATP-bd"/>
</dbReference>
<keyword evidence="6" id="KW-0547">Nucleotide-binding</keyword>
<dbReference type="GO" id="GO:0012505">
    <property type="term" value="C:endomembrane system"/>
    <property type="evidence" value="ECO:0007669"/>
    <property type="project" value="UniProtKB-SubCell"/>
</dbReference>
<evidence type="ECO:0000256" key="12">
    <source>
        <dbReference type="SAM" id="Phobius"/>
    </source>
</evidence>
<dbReference type="InterPro" id="IPR036640">
    <property type="entry name" value="ABC1_TM_sf"/>
</dbReference>
<feature type="transmembrane region" description="Helical" evidence="12">
    <location>
        <begin position="259"/>
        <end position="281"/>
    </location>
</feature>
<evidence type="ECO:0000256" key="4">
    <source>
        <dbReference type="ARBA" id="ARBA00022692"/>
    </source>
</evidence>
<feature type="transmembrane region" description="Helical" evidence="12">
    <location>
        <begin position="81"/>
        <end position="107"/>
    </location>
</feature>
<evidence type="ECO:0000256" key="3">
    <source>
        <dbReference type="ARBA" id="ARBA00022448"/>
    </source>
</evidence>
<keyword evidence="3" id="KW-0813">Transport</keyword>
<evidence type="ECO:0000256" key="1">
    <source>
        <dbReference type="ARBA" id="ARBA00004127"/>
    </source>
</evidence>
<comment type="similarity">
    <text evidence="2">Belongs to the ABC transporter superfamily. ABCC family. Conjugate transporter (TC 3.A.1.208) subfamily.</text>
</comment>
<dbReference type="SUPFAM" id="SSF90123">
    <property type="entry name" value="ABC transporter transmembrane region"/>
    <property type="match status" value="2"/>
</dbReference>
<dbReference type="InterPro" id="IPR027417">
    <property type="entry name" value="P-loop_NTPase"/>
</dbReference>
<dbReference type="EMBL" id="JAXCGZ010004088">
    <property type="protein sequence ID" value="KAK7082304.1"/>
    <property type="molecule type" value="Genomic_DNA"/>
</dbReference>
<comment type="subcellular location">
    <subcellularLocation>
        <location evidence="1">Endomembrane system</location>
        <topology evidence="1">Multi-pass membrane protein</topology>
    </subcellularLocation>
</comment>
<feature type="transmembrane region" description="Helical" evidence="12">
    <location>
        <begin position="804"/>
        <end position="823"/>
    </location>
</feature>
<feature type="compositionally biased region" description="Polar residues" evidence="11">
    <location>
        <begin position="431"/>
        <end position="449"/>
    </location>
</feature>
<keyword evidence="7" id="KW-0067">ATP-binding</keyword>
<dbReference type="GO" id="GO:0140359">
    <property type="term" value="F:ABC-type transporter activity"/>
    <property type="evidence" value="ECO:0007669"/>
    <property type="project" value="InterPro"/>
</dbReference>
<evidence type="ECO:0000256" key="6">
    <source>
        <dbReference type="ARBA" id="ARBA00022741"/>
    </source>
</evidence>
<sequence length="1333" mass="148496">REDGSEINSERLSRLWDEEIDIAKKADRKPDLWRAVWRSIKTRVIVSMFISIFQNILQFMVPSVLLKLVLDYINSPESDHAQAIIITISIFLVNVLRGSCFNAMFVVGTHTATRVTGAIQAIMYKKVLKLKTGGERLSAQVINFCNNDMERLFEACISCVFITAMPVIFTASVAYSIYIIGPWALLGQSVFVLFYPVMAIIAKAQSRVRVKTVKVTDKRVTLMSEILNSIRLIKMYSWEESFAKKIAGLRHAELKKHRVGALLQAVSSAVVPSISILATIITLLGCTSSGYPLQSSEAFTIFSVFNAMQFSIGTLPFTIRAIAEAKVSLTRIQKLLELPEHKKSTGGVVNNNLALQIKNGTFAWEINNIDFKGQDTSSSSPGPVENQRSKGGKNDAKSQNGVKTNGVKPENGTIKNGSTATEDVTKGAATPNGNLQTNGKIPNGLSNGTKDTKESQDMKDQIKTVNILFNINFSVERGKLIGVCGSIGSGKSSLLSAICGDMKVENGNVQANGRLALVTQQAWIYNDTFKENLLVGQKYDEEKYKDVLRVCSLESDVALLANGDMTEIGDRGINLSGGQKQRVNLGRAVFSDRDIYLLDDPLSAVDTKVAKHIFTECVMGALADKTVILVTHAPHFLEKCDEIILMQNGKIAERGAHRELMDRKGEYYDMVGFDTKGERKDDEEQKVNEKKHTESIEKFPEIKQESVRTEEDENAGKLITEENIATGSINMQMYITFIKVCGGWFLCGLIFFAILIFTMSRMFNAIWLQYWLDQGDGTASFNRTNSSRSEEEVKGNITDNPDMWMYQLVYAMSFVLLLITGIIKGTGVTFRVLAGASRLHNDMFKSIIRSPMSFFDTTPNGRILNRFSRDLDEVDVRVPFFLEFILQGLLFVLGQMILVCFIYVWFLIPLVCIAALFILVDIFLNAGVRELKRLDNTLKSPVTQHISSSVSGISVIRTFDKEKLFMNRMYKFLDQHSAALLVFRLSNRWFSFRMDFMAILITIAVTIICVFTKGAVSTAQAGLALSTVNGVCVFIPFLMRMKSEFQSRITSVERIIEYAYELPSEAPREKKETQPAPGWPKTGTIEMRDVKLRYRSDLPLVLHGINALVHDGEKIGIIGRTGAGKSSLISTLLRMAELDSGSVIIDNVDISTIGLHTLRSSISVIPQDPVLFQGSIRYNLDPFDEHSDDAVWQALERSHLKGVVQRQEQGLMSTVEAAGENFSVGERQLICLTRALLRNSRILLLDEATASVDVETDHLIQTTIKEAFASSTVLTIAHRLNTIASYDRIMVLDAGRVKEFDTPVKLMTVEGSIFRDMMSAMGIHTVEQMRSLN</sequence>
<dbReference type="InterPro" id="IPR011527">
    <property type="entry name" value="ABC1_TM_dom"/>
</dbReference>
<evidence type="ECO:0000259" key="14">
    <source>
        <dbReference type="PROSITE" id="PS50929"/>
    </source>
</evidence>
<keyword evidence="8 12" id="KW-1133">Transmembrane helix</keyword>
<dbReference type="FunFam" id="3.40.50.300:FF:000074">
    <property type="entry name" value="Multidrug resistance-associated protein 5 isoform 1"/>
    <property type="match status" value="1"/>
</dbReference>
<feature type="transmembrane region" description="Helical" evidence="12">
    <location>
        <begin position="903"/>
        <end position="924"/>
    </location>
</feature>
<dbReference type="Gene3D" id="1.20.1560.10">
    <property type="entry name" value="ABC transporter type 1, transmembrane domain"/>
    <property type="match status" value="2"/>
</dbReference>
<feature type="domain" description="ABC transmembrane type-1" evidence="14">
    <location>
        <begin position="749"/>
        <end position="1029"/>
    </location>
</feature>
<evidence type="ECO:0000256" key="2">
    <source>
        <dbReference type="ARBA" id="ARBA00009726"/>
    </source>
</evidence>
<feature type="region of interest" description="Disordered" evidence="11">
    <location>
        <begin position="372"/>
        <end position="455"/>
    </location>
</feature>
<evidence type="ECO:0000256" key="5">
    <source>
        <dbReference type="ARBA" id="ARBA00022737"/>
    </source>
</evidence>
<comment type="caution">
    <text evidence="15">The sequence shown here is derived from an EMBL/GenBank/DDBJ whole genome shotgun (WGS) entry which is preliminary data.</text>
</comment>
<dbReference type="GO" id="GO:0016887">
    <property type="term" value="F:ATP hydrolysis activity"/>
    <property type="evidence" value="ECO:0007669"/>
    <property type="project" value="InterPro"/>
</dbReference>
<feature type="transmembrane region" description="Helical" evidence="12">
    <location>
        <begin position="876"/>
        <end position="897"/>
    </location>
</feature>
<feature type="domain" description="ABC transporter" evidence="13">
    <location>
        <begin position="1085"/>
        <end position="1319"/>
    </location>
</feature>
<dbReference type="PROSITE" id="PS50929">
    <property type="entry name" value="ABC_TM1F"/>
    <property type="match status" value="2"/>
</dbReference>
<accession>A0AAN8XMS4</accession>
<feature type="transmembrane region" description="Helical" evidence="12">
    <location>
        <begin position="996"/>
        <end position="1015"/>
    </location>
</feature>
<dbReference type="CDD" id="cd03244">
    <property type="entry name" value="ABCC_MRP_domain2"/>
    <property type="match status" value="1"/>
</dbReference>
<feature type="transmembrane region" description="Helical" evidence="12">
    <location>
        <begin position="152"/>
        <end position="177"/>
    </location>
</feature>
<feature type="transmembrane region" description="Helical" evidence="12">
    <location>
        <begin position="737"/>
        <end position="759"/>
    </location>
</feature>
<proteinExistence type="inferred from homology"/>
<dbReference type="PANTHER" id="PTHR24223">
    <property type="entry name" value="ATP-BINDING CASSETTE SUB-FAMILY C"/>
    <property type="match status" value="1"/>
</dbReference>
<evidence type="ECO:0000313" key="16">
    <source>
        <dbReference type="Proteomes" id="UP001381693"/>
    </source>
</evidence>
<dbReference type="InterPro" id="IPR050173">
    <property type="entry name" value="ABC_transporter_C-like"/>
</dbReference>
<name>A0AAN8XMS4_HALRR</name>
<dbReference type="GO" id="GO:0005524">
    <property type="term" value="F:ATP binding"/>
    <property type="evidence" value="ECO:0007669"/>
    <property type="project" value="UniProtKB-KW"/>
</dbReference>
<feature type="non-terminal residue" evidence="15">
    <location>
        <position position="1"/>
    </location>
</feature>
<dbReference type="GO" id="GO:0016020">
    <property type="term" value="C:membrane"/>
    <property type="evidence" value="ECO:0007669"/>
    <property type="project" value="InterPro"/>
</dbReference>
<keyword evidence="9 12" id="KW-0472">Membrane</keyword>
<evidence type="ECO:0000256" key="8">
    <source>
        <dbReference type="ARBA" id="ARBA00022989"/>
    </source>
</evidence>
<dbReference type="InterPro" id="IPR003593">
    <property type="entry name" value="AAA+_ATPase"/>
</dbReference>
<feature type="compositionally biased region" description="Polar residues" evidence="11">
    <location>
        <begin position="413"/>
        <end position="422"/>
    </location>
</feature>
<dbReference type="Gene3D" id="3.40.50.300">
    <property type="entry name" value="P-loop containing nucleotide triphosphate hydrolases"/>
    <property type="match status" value="2"/>
</dbReference>
<dbReference type="SMART" id="SM00382">
    <property type="entry name" value="AAA"/>
    <property type="match status" value="2"/>
</dbReference>
<dbReference type="FunFam" id="3.40.50.300:FF:000997">
    <property type="entry name" value="Multidrug resistance-associated protein 1"/>
    <property type="match status" value="1"/>
</dbReference>
<dbReference type="FunFam" id="1.20.1560.10:FF:000015">
    <property type="entry name" value="multidrug resistance-associated protein 5 isoform X1"/>
    <property type="match status" value="1"/>
</dbReference>
<keyword evidence="5" id="KW-0677">Repeat</keyword>
<feature type="transmembrane region" description="Helical" evidence="12">
    <location>
        <begin position="44"/>
        <end position="61"/>
    </location>
</feature>
<feature type="transmembrane region" description="Helical" evidence="12">
    <location>
        <begin position="301"/>
        <end position="323"/>
    </location>
</feature>
<evidence type="ECO:0000256" key="9">
    <source>
        <dbReference type="ARBA" id="ARBA00023136"/>
    </source>
</evidence>
<evidence type="ECO:0000256" key="11">
    <source>
        <dbReference type="SAM" id="MobiDB-lite"/>
    </source>
</evidence>
<gene>
    <name evidence="15" type="primary">ABCC5_2</name>
    <name evidence="15" type="ORF">SK128_011204</name>
</gene>
<keyword evidence="4 12" id="KW-0812">Transmembrane</keyword>
<dbReference type="InterPro" id="IPR017871">
    <property type="entry name" value="ABC_transporter-like_CS"/>
</dbReference>
<dbReference type="CDD" id="cd18592">
    <property type="entry name" value="ABC_6TM_MRP5_8_9_D1"/>
    <property type="match status" value="1"/>
</dbReference>
<evidence type="ECO:0000256" key="7">
    <source>
        <dbReference type="ARBA" id="ARBA00022840"/>
    </source>
</evidence>
<protein>
    <submittedName>
        <fullName evidence="15">Multidrug resistance-associated protein 5</fullName>
    </submittedName>
</protein>